<feature type="region of interest" description="Disordered" evidence="1">
    <location>
        <begin position="225"/>
        <end position="247"/>
    </location>
</feature>
<dbReference type="Pfam" id="PF15385">
    <property type="entry name" value="SARG"/>
    <property type="match status" value="1"/>
</dbReference>
<reference evidence="2 3" key="1">
    <citation type="submission" date="2024-06" db="EMBL/GenBank/DDBJ databases">
        <authorList>
            <person name="Pan Q."/>
            <person name="Wen M."/>
            <person name="Jouanno E."/>
            <person name="Zahm M."/>
            <person name="Klopp C."/>
            <person name="Cabau C."/>
            <person name="Louis A."/>
            <person name="Berthelot C."/>
            <person name="Parey E."/>
            <person name="Roest Crollius H."/>
            <person name="Montfort J."/>
            <person name="Robinson-Rechavi M."/>
            <person name="Bouchez O."/>
            <person name="Lampietro C."/>
            <person name="Lopez Roques C."/>
            <person name="Donnadieu C."/>
            <person name="Postlethwait J."/>
            <person name="Bobe J."/>
            <person name="Verreycken H."/>
            <person name="Guiguen Y."/>
        </authorList>
    </citation>
    <scope>NUCLEOTIDE SEQUENCE [LARGE SCALE GENOMIC DNA]</scope>
    <source>
        <strain evidence="2">Up_M1</strain>
        <tissue evidence="2">Testis</tissue>
    </source>
</reference>
<name>A0ABD0WP23_UMBPY</name>
<evidence type="ECO:0000256" key="1">
    <source>
        <dbReference type="SAM" id="MobiDB-lite"/>
    </source>
</evidence>
<dbReference type="InterPro" id="IPR026152">
    <property type="entry name" value="SARG"/>
</dbReference>
<dbReference type="EMBL" id="JAGEUA010000005">
    <property type="protein sequence ID" value="KAL0978502.1"/>
    <property type="molecule type" value="Genomic_DNA"/>
</dbReference>
<accession>A0ABD0WP23</accession>
<gene>
    <name evidence="2" type="ORF">UPYG_G00171330</name>
</gene>
<evidence type="ECO:0000313" key="3">
    <source>
        <dbReference type="Proteomes" id="UP001557470"/>
    </source>
</evidence>
<feature type="compositionally biased region" description="Low complexity" evidence="1">
    <location>
        <begin position="304"/>
        <end position="315"/>
    </location>
</feature>
<feature type="region of interest" description="Disordered" evidence="1">
    <location>
        <begin position="84"/>
        <end position="110"/>
    </location>
</feature>
<comment type="caution">
    <text evidence="2">The sequence shown here is derived from an EMBL/GenBank/DDBJ whole genome shotgun (WGS) entry which is preliminary data.</text>
</comment>
<dbReference type="PANTHER" id="PTHR21555:SF0">
    <property type="entry name" value="SPECIFICALLY ANDROGEN-REGULATED GENE PROTEIN"/>
    <property type="match status" value="1"/>
</dbReference>
<dbReference type="AlphaFoldDB" id="A0ABD0WP23"/>
<protein>
    <submittedName>
        <fullName evidence="2">Uncharacterized protein</fullName>
    </submittedName>
</protein>
<feature type="compositionally biased region" description="Polar residues" evidence="1">
    <location>
        <begin position="392"/>
        <end position="408"/>
    </location>
</feature>
<sequence length="510" mass="55438">MIPVIPQKLFYPFIRSKDPLIFTMPRSETWPGSIAMETMTVMDYAGSCDSVASMNSGFSDNSLDHLSIEEKACLMFLEETIDSLESEEDSGQSNNHPDRLPASSNVASKRAQLTASMAQNKLNNVSLYPGEDQAFMVPTPFILANSTSCTVPKARPGLAPDRDTCHPKLQVTDMDIRLCHGPHPHEVNVEVIPPSSKTEVFNGQKPRHSSRAPLSHEALVQLRKSASMKAHPQHPPAANRDPNKQSPVSVVPIQKLHGSTTIRPLVYPAQVTLPQEPGKACPPVVFPKPPNVPSHCTPRTQKCTSPSTTDSSAPSWVPSPNDRCLSDPQKVRKEALQKLGLLTENEFQTKPVTPLFSSKSHSCWDLSSPGQGFKAPAYGVLTSSQQTTTSQGSRGPNSRPLQSSSSFLRCSRPDVPLQHLAKPSGVKAATLEHSGVGLGRYMANNQKPPQDGCCCPPAPIKAPVQEKTTPVAQPVSPHKTHHCPDFSVVMVPNMGEDRREALRKLGLLKD</sequence>
<evidence type="ECO:0000313" key="2">
    <source>
        <dbReference type="EMBL" id="KAL0978502.1"/>
    </source>
</evidence>
<keyword evidence="3" id="KW-1185">Reference proteome</keyword>
<dbReference type="PANTHER" id="PTHR21555">
    <property type="entry name" value="SPECIFICALLY ANDROGEN-REGULATED GENE PROTEIN"/>
    <property type="match status" value="1"/>
</dbReference>
<feature type="region of interest" description="Disordered" evidence="1">
    <location>
        <begin position="292"/>
        <end position="326"/>
    </location>
</feature>
<dbReference type="Proteomes" id="UP001557470">
    <property type="component" value="Unassembled WGS sequence"/>
</dbReference>
<proteinExistence type="predicted"/>
<feature type="region of interest" description="Disordered" evidence="1">
    <location>
        <begin position="384"/>
        <end position="408"/>
    </location>
</feature>
<organism evidence="2 3">
    <name type="scientific">Umbra pygmaea</name>
    <name type="common">Eastern mudminnow</name>
    <dbReference type="NCBI Taxonomy" id="75934"/>
    <lineage>
        <taxon>Eukaryota</taxon>
        <taxon>Metazoa</taxon>
        <taxon>Chordata</taxon>
        <taxon>Craniata</taxon>
        <taxon>Vertebrata</taxon>
        <taxon>Euteleostomi</taxon>
        <taxon>Actinopterygii</taxon>
        <taxon>Neopterygii</taxon>
        <taxon>Teleostei</taxon>
        <taxon>Protacanthopterygii</taxon>
        <taxon>Esociformes</taxon>
        <taxon>Umbridae</taxon>
        <taxon>Umbra</taxon>
    </lineage>
</organism>